<organism evidence="2">
    <name type="scientific">Nematocida ausubeli (strain ATCC PRA-371 / ERTm2)</name>
    <name type="common">Nematode killer fungus</name>
    <dbReference type="NCBI Taxonomy" id="1913371"/>
    <lineage>
        <taxon>Eukaryota</taxon>
        <taxon>Fungi</taxon>
        <taxon>Fungi incertae sedis</taxon>
        <taxon>Microsporidia</taxon>
        <taxon>Nematocida</taxon>
    </lineage>
</organism>
<feature type="signal peptide" evidence="1">
    <location>
        <begin position="1"/>
        <end position="27"/>
    </location>
</feature>
<reference evidence="2" key="1">
    <citation type="submission" date="2011-03" db="EMBL/GenBank/DDBJ databases">
        <title>The Genome Sequence of Nematocida sp1 strain ERTm2.</title>
        <authorList>
            <consortium name="The Broad Institute Genome Sequencing Platform"/>
            <consortium name="The Broad Institute Genome Sequencing Center for Infectious Disease"/>
            <person name="Cuomo C."/>
            <person name="Troemel E."/>
            <person name="Young S.K."/>
            <person name="Zeng Q."/>
            <person name="Gargeya S."/>
            <person name="Fitzgerald M."/>
            <person name="Haas B."/>
            <person name="Abouelleil A."/>
            <person name="Alvarado L."/>
            <person name="Arachchi H.M."/>
            <person name="Berlin A."/>
            <person name="Brown A."/>
            <person name="Chapman S.B."/>
            <person name="Chen Z."/>
            <person name="Dunbar C."/>
            <person name="Freedman E."/>
            <person name="Gearin G."/>
            <person name="Gellesch M."/>
            <person name="Goldberg J."/>
            <person name="Griggs A."/>
            <person name="Gujja S."/>
            <person name="Heilman E.R."/>
            <person name="Heiman D."/>
            <person name="Howarth C."/>
            <person name="Larson L."/>
            <person name="Lui A."/>
            <person name="MacDonald P.J.P."/>
            <person name="Mehta T."/>
            <person name="Montmayeur A."/>
            <person name="Murphy C."/>
            <person name="Neiman D."/>
            <person name="Pearson M."/>
            <person name="Priest M."/>
            <person name="Roberts A."/>
            <person name="Saif S."/>
            <person name="Shea T."/>
            <person name="Shenoy N."/>
            <person name="Sisk P."/>
            <person name="Stolte C."/>
            <person name="Sykes S."/>
            <person name="White J."/>
            <person name="Yandava C."/>
            <person name="Wortman J."/>
            <person name="Nusbaum C."/>
            <person name="Birren B."/>
        </authorList>
    </citation>
    <scope>NUCLEOTIDE SEQUENCE</scope>
    <source>
        <strain evidence="2">ERTm2</strain>
    </source>
</reference>
<name>H8ZCF5_NEMA1</name>
<proteinExistence type="predicted"/>
<keyword evidence="1" id="KW-0732">Signal</keyword>
<evidence type="ECO:0000256" key="1">
    <source>
        <dbReference type="SAM" id="SignalP"/>
    </source>
</evidence>
<dbReference type="HOGENOM" id="CLU_378592_0_0_1"/>
<accession>H8ZCF5</accession>
<feature type="chain" id="PRO_5003617410" evidence="1">
    <location>
        <begin position="28"/>
        <end position="732"/>
    </location>
</feature>
<dbReference type="EMBL" id="JH604635">
    <property type="protein sequence ID" value="EHY65791.1"/>
    <property type="molecule type" value="Genomic_DNA"/>
</dbReference>
<gene>
    <name evidence="2" type="ORF">NERG_01398</name>
</gene>
<sequence length="732" mass="85291">MKLQRKSLFQYTLIVKALLCSFSSVLSLSKSLNADEEGSVNIVNWSSFFEKNQLRKKAAPILKKSFLAGFEPIEKYKQARKFLIKRDQQKNPPATQNVNDELYKRTITSVFYTKEYFKRLELDWEEKEKIHIYDVYVENFVTMVNMANVPYFSKEEGLYLSTKDINTILALYEIFSMDKYIRIPSEIKEKYGMDMTKRDCFKENMRILLQNNVEAGSYYMKILREIRYNGRPALMTEVPARRIDDRSWVRWILSREVNLDLIWYLYATLCNTVKDNDMKSILTYVRETAVLGKKGIELFMSNKRAPNTNYIGLAYYLATNNQLTVKSIEVVIQEDLEIPEMHFSSVMEVFQLVEVVYMRSLGNLRRIQNNLTLVNIVLDFEKKRSERQMKQIMQGFVIYDYLSLNELAKKQLLALNITEIGFMKEIDRERICVDKTHPCLYRLNHRRPNFLGKFSIPLKNTTTLMTLVSPYHYVFEELNLERLPNLIELKISLPENDMEEPYKDSELPTIVRERMDIQTVRLFGDSDSQEPSYVDMFKKVLKINSLESVDITEVAIMNSEILSVIESKENLVKKSIKVFGFTFFDPGYDVAKNGGEEFISMQTTMQRIFNAFPSLERMDVTIMNDKVEAASLIQDLLFLLKCKGTNHTEEQLRNMINIKINSPLLYTSNHNCNDIVAMALSRLFPSVKKIFKQPLSCPSGGSSKDIKNATVEEFMQSIKHVIKPNICLPAKV</sequence>
<dbReference type="AlphaFoldDB" id="H8ZCF5"/>
<protein>
    <submittedName>
        <fullName evidence="2">Uncharacterized protein</fullName>
    </submittedName>
</protein>
<dbReference type="Proteomes" id="UP000005622">
    <property type="component" value="Unassembled WGS sequence"/>
</dbReference>
<evidence type="ECO:0000313" key="2">
    <source>
        <dbReference type="EMBL" id="EHY65791.1"/>
    </source>
</evidence>